<dbReference type="AlphaFoldDB" id="A0A7Z9BMM8"/>
<protein>
    <submittedName>
        <fullName evidence="2">Uncharacterized protein</fullName>
    </submittedName>
</protein>
<reference evidence="2" key="1">
    <citation type="submission" date="2019-10" db="EMBL/GenBank/DDBJ databases">
        <authorList>
            <consortium name="Genoscope - CEA"/>
            <person name="William W."/>
        </authorList>
    </citation>
    <scope>NUCLEOTIDE SEQUENCE [LARGE SCALE GENOMIC DNA]</scope>
    <source>
        <strain evidence="2">BBR_PRJEB10992</strain>
    </source>
</reference>
<evidence type="ECO:0000313" key="2">
    <source>
        <dbReference type="EMBL" id="VXD15965.1"/>
    </source>
</evidence>
<gene>
    <name evidence="2" type="ORF">PL8927_510004</name>
</gene>
<evidence type="ECO:0000313" key="3">
    <source>
        <dbReference type="Proteomes" id="UP000184550"/>
    </source>
</evidence>
<feature type="coiled-coil region" evidence="1">
    <location>
        <begin position="81"/>
        <end position="108"/>
    </location>
</feature>
<dbReference type="EMBL" id="CZCU02000126">
    <property type="protein sequence ID" value="VXD15965.1"/>
    <property type="molecule type" value="Genomic_DNA"/>
</dbReference>
<dbReference type="RefSeq" id="WP_083619761.1">
    <property type="nucleotide sequence ID" value="NZ_LR734863.1"/>
</dbReference>
<organism evidence="2 3">
    <name type="scientific">Planktothrix serta PCC 8927</name>
    <dbReference type="NCBI Taxonomy" id="671068"/>
    <lineage>
        <taxon>Bacteria</taxon>
        <taxon>Bacillati</taxon>
        <taxon>Cyanobacteriota</taxon>
        <taxon>Cyanophyceae</taxon>
        <taxon>Oscillatoriophycideae</taxon>
        <taxon>Oscillatoriales</taxon>
        <taxon>Microcoleaceae</taxon>
        <taxon>Planktothrix</taxon>
    </lineage>
</organism>
<dbReference type="Proteomes" id="UP000184550">
    <property type="component" value="Unassembled WGS sequence"/>
</dbReference>
<sequence>MLTDRQFVALQLFANITSKWPEVLFVERIKDRIKDSESIKRIADSSFVYADIFLEQSGGGNIDGNIDIETIETIEKEFKDIGDKLEKMHESSQKMNELNQELVQINKALFDLVTNDVEYVEEEVEEQKTSFITLGAIAWVDGEPVYVEAE</sequence>
<proteinExistence type="predicted"/>
<accession>A0A7Z9BMM8</accession>
<comment type="caution">
    <text evidence="2">The sequence shown here is derived from an EMBL/GenBank/DDBJ whole genome shotgun (WGS) entry which is preliminary data.</text>
</comment>
<keyword evidence="3" id="KW-1185">Reference proteome</keyword>
<name>A0A7Z9BMM8_9CYAN</name>
<evidence type="ECO:0000256" key="1">
    <source>
        <dbReference type="SAM" id="Coils"/>
    </source>
</evidence>
<keyword evidence="1" id="KW-0175">Coiled coil</keyword>